<protein>
    <submittedName>
        <fullName evidence="4">Glycosyltransferase</fullName>
    </submittedName>
</protein>
<proteinExistence type="predicted"/>
<keyword evidence="2" id="KW-0808">Transferase</keyword>
<dbReference type="InterPro" id="IPR029044">
    <property type="entry name" value="Nucleotide-diphossugar_trans"/>
</dbReference>
<evidence type="ECO:0000256" key="1">
    <source>
        <dbReference type="ARBA" id="ARBA00022676"/>
    </source>
</evidence>
<reference evidence="4" key="1">
    <citation type="submission" date="2021-10" db="EMBL/GenBank/DDBJ databases">
        <title>Anaerobic single-cell dispensing facilitates the cultivation of human gut bacteria.</title>
        <authorList>
            <person name="Afrizal A."/>
        </authorList>
    </citation>
    <scope>NUCLEOTIDE SEQUENCE</scope>
    <source>
        <strain evidence="4">CLA-AA-H215</strain>
    </source>
</reference>
<keyword evidence="1" id="KW-0328">Glycosyltransferase</keyword>
<dbReference type="EMBL" id="JAJEQR010000025">
    <property type="protein sequence ID" value="MCC2231252.1"/>
    <property type="molecule type" value="Genomic_DNA"/>
</dbReference>
<evidence type="ECO:0000259" key="3">
    <source>
        <dbReference type="Pfam" id="PF00535"/>
    </source>
</evidence>
<organism evidence="4 5">
    <name type="scientific">Hominifimenecus microfluidus</name>
    <dbReference type="NCBI Taxonomy" id="2885348"/>
    <lineage>
        <taxon>Bacteria</taxon>
        <taxon>Bacillati</taxon>
        <taxon>Bacillota</taxon>
        <taxon>Clostridia</taxon>
        <taxon>Lachnospirales</taxon>
        <taxon>Lachnospiraceae</taxon>
        <taxon>Hominifimenecus</taxon>
    </lineage>
</organism>
<dbReference type="Gene3D" id="3.90.550.10">
    <property type="entry name" value="Spore Coat Polysaccharide Biosynthesis Protein SpsA, Chain A"/>
    <property type="match status" value="1"/>
</dbReference>
<evidence type="ECO:0000313" key="5">
    <source>
        <dbReference type="Proteomes" id="UP001198182"/>
    </source>
</evidence>
<feature type="domain" description="Glycosyltransferase 2-like" evidence="3">
    <location>
        <begin position="4"/>
        <end position="143"/>
    </location>
</feature>
<accession>A0AAE3EAW6</accession>
<comment type="caution">
    <text evidence="4">The sequence shown here is derived from an EMBL/GenBank/DDBJ whole genome shotgun (WGS) entry which is preliminary data.</text>
</comment>
<dbReference type="Pfam" id="PF00535">
    <property type="entry name" value="Glycos_transf_2"/>
    <property type="match status" value="1"/>
</dbReference>
<dbReference type="InterPro" id="IPR001173">
    <property type="entry name" value="Glyco_trans_2-like"/>
</dbReference>
<evidence type="ECO:0000313" key="4">
    <source>
        <dbReference type="EMBL" id="MCC2231252.1"/>
    </source>
</evidence>
<dbReference type="Proteomes" id="UP001198182">
    <property type="component" value="Unassembled WGS sequence"/>
</dbReference>
<dbReference type="GO" id="GO:0016757">
    <property type="term" value="F:glycosyltransferase activity"/>
    <property type="evidence" value="ECO:0007669"/>
    <property type="project" value="UniProtKB-KW"/>
</dbReference>
<evidence type="ECO:0000256" key="2">
    <source>
        <dbReference type="ARBA" id="ARBA00022679"/>
    </source>
</evidence>
<gene>
    <name evidence="4" type="ORF">LKD81_09635</name>
</gene>
<dbReference type="SUPFAM" id="SSF53448">
    <property type="entry name" value="Nucleotide-diphospho-sugar transferases"/>
    <property type="match status" value="1"/>
</dbReference>
<dbReference type="PANTHER" id="PTHR22916:SF51">
    <property type="entry name" value="GLYCOSYLTRANSFERASE EPSH-RELATED"/>
    <property type="match status" value="1"/>
</dbReference>
<keyword evidence="5" id="KW-1185">Reference proteome</keyword>
<dbReference type="AlphaFoldDB" id="A0AAE3EAW6"/>
<dbReference type="CDD" id="cd00761">
    <property type="entry name" value="Glyco_tranf_GTA_type"/>
    <property type="match status" value="1"/>
</dbReference>
<dbReference type="RefSeq" id="WP_308453772.1">
    <property type="nucleotide sequence ID" value="NZ_JAJEQR010000025.1"/>
</dbReference>
<sequence>MSLSLVLPCYNVMKYLPKCLDSIFKNDCSDIEIVLVNDGSSDDIGGGLSQYFNKNNCDHNIEFEYKGAWIKIIHTRNCGVSAARNTGIGNATSDYIVFIDPDDTVKENYFSTIKAFMTSTSVDVAVLGFYQIVEDKDGNVVKEGEVFPQKNYISNSVEETVRTVLTK</sequence>
<dbReference type="PANTHER" id="PTHR22916">
    <property type="entry name" value="GLYCOSYLTRANSFERASE"/>
    <property type="match status" value="1"/>
</dbReference>
<name>A0AAE3EAW6_9FIRM</name>